<dbReference type="InterPro" id="IPR008250">
    <property type="entry name" value="ATPase_P-typ_transduc_dom_A_sf"/>
</dbReference>
<feature type="transmembrane region" description="Helical" evidence="8">
    <location>
        <begin position="85"/>
        <end position="101"/>
    </location>
</feature>
<dbReference type="PANTHER" id="PTHR24092">
    <property type="entry name" value="PROBABLE PHOSPHOLIPID-TRANSPORTING ATPASE"/>
    <property type="match status" value="1"/>
</dbReference>
<evidence type="ECO:0000313" key="13">
    <source>
        <dbReference type="Proteomes" id="UP000186804"/>
    </source>
</evidence>
<dbReference type="InterPro" id="IPR059000">
    <property type="entry name" value="ATPase_P-type_domA"/>
</dbReference>
<organism evidence="12 13">
    <name type="scientific">Cryptosporidium andersoni</name>
    <dbReference type="NCBI Taxonomy" id="117008"/>
    <lineage>
        <taxon>Eukaryota</taxon>
        <taxon>Sar</taxon>
        <taxon>Alveolata</taxon>
        <taxon>Apicomplexa</taxon>
        <taxon>Conoidasida</taxon>
        <taxon>Coccidia</taxon>
        <taxon>Eucoccidiorida</taxon>
        <taxon>Eimeriorina</taxon>
        <taxon>Cryptosporidiidae</taxon>
        <taxon>Cryptosporidium</taxon>
    </lineage>
</organism>
<dbReference type="Pfam" id="PF16212">
    <property type="entry name" value="PhoLip_ATPase_C"/>
    <property type="match status" value="1"/>
</dbReference>
<dbReference type="InterPro" id="IPR023298">
    <property type="entry name" value="ATPase_P-typ_TM_dom_sf"/>
</dbReference>
<dbReference type="GO" id="GO:0016887">
    <property type="term" value="F:ATP hydrolysis activity"/>
    <property type="evidence" value="ECO:0007669"/>
    <property type="project" value="InterPro"/>
</dbReference>
<evidence type="ECO:0000256" key="2">
    <source>
        <dbReference type="ARBA" id="ARBA00022692"/>
    </source>
</evidence>
<dbReference type="SUPFAM" id="SSF81653">
    <property type="entry name" value="Calcium ATPase, transduction domain A"/>
    <property type="match status" value="1"/>
</dbReference>
<evidence type="ECO:0000256" key="7">
    <source>
        <dbReference type="ARBA" id="ARBA00023136"/>
    </source>
</evidence>
<feature type="domain" description="P-type ATPase C-terminal" evidence="11">
    <location>
        <begin position="1042"/>
        <end position="1283"/>
    </location>
</feature>
<feature type="transmembrane region" description="Helical" evidence="8">
    <location>
        <begin position="1191"/>
        <end position="1210"/>
    </location>
</feature>
<evidence type="ECO:0000259" key="10">
    <source>
        <dbReference type="Pfam" id="PF16209"/>
    </source>
</evidence>
<dbReference type="Pfam" id="PF13246">
    <property type="entry name" value="Cation_ATPase"/>
    <property type="match status" value="1"/>
</dbReference>
<dbReference type="InterPro" id="IPR001757">
    <property type="entry name" value="P_typ_ATPase"/>
</dbReference>
<feature type="transmembrane region" description="Helical" evidence="8">
    <location>
        <begin position="1217"/>
        <end position="1244"/>
    </location>
</feature>
<feature type="transmembrane region" description="Helical" evidence="8">
    <location>
        <begin position="1250"/>
        <end position="1273"/>
    </location>
</feature>
<dbReference type="InterPro" id="IPR023214">
    <property type="entry name" value="HAD_sf"/>
</dbReference>
<dbReference type="GeneID" id="92367171"/>
<dbReference type="GO" id="GO:0045332">
    <property type="term" value="P:phospholipid translocation"/>
    <property type="evidence" value="ECO:0007669"/>
    <property type="project" value="TreeGrafter"/>
</dbReference>
<dbReference type="InterPro" id="IPR044492">
    <property type="entry name" value="P_typ_ATPase_HD_dom"/>
</dbReference>
<keyword evidence="7 8" id="KW-0472">Membrane</keyword>
<evidence type="ECO:0000259" key="9">
    <source>
        <dbReference type="Pfam" id="PF00122"/>
    </source>
</evidence>
<keyword evidence="13" id="KW-1185">Reference proteome</keyword>
<evidence type="ECO:0000256" key="8">
    <source>
        <dbReference type="SAM" id="Phobius"/>
    </source>
</evidence>
<feature type="domain" description="P-type ATPase A" evidence="9">
    <location>
        <begin position="194"/>
        <end position="243"/>
    </location>
</feature>
<dbReference type="InterPro" id="IPR018303">
    <property type="entry name" value="ATPase_P-typ_P_site"/>
</dbReference>
<dbReference type="PROSITE" id="PS00154">
    <property type="entry name" value="ATPASE_E1_E2"/>
    <property type="match status" value="1"/>
</dbReference>
<proteinExistence type="predicted"/>
<dbReference type="EMBL" id="LRBS01000085">
    <property type="protein sequence ID" value="OII75742.1"/>
    <property type="molecule type" value="Genomic_DNA"/>
</dbReference>
<dbReference type="Gene3D" id="1.20.1110.10">
    <property type="entry name" value="Calcium-transporting ATPase, transmembrane domain"/>
    <property type="match status" value="1"/>
</dbReference>
<reference evidence="12 13" key="1">
    <citation type="submission" date="2016-10" db="EMBL/GenBank/DDBJ databases">
        <title>Reductive evolution of mitochondrial metabolism and differential evolution of invasion-related proteins in Cryptosporidium.</title>
        <authorList>
            <person name="Liu S."/>
            <person name="Roellig D.M."/>
            <person name="Guo Y."/>
            <person name="Li N."/>
            <person name="Frace M.A."/>
            <person name="Tang K."/>
            <person name="Zhang L."/>
            <person name="Feng Y."/>
            <person name="Xiao L."/>
        </authorList>
    </citation>
    <scope>NUCLEOTIDE SEQUENCE [LARGE SCALE GENOMIC DNA]</scope>
    <source>
        <strain evidence="12">30847</strain>
    </source>
</reference>
<feature type="transmembrane region" description="Helical" evidence="8">
    <location>
        <begin position="1105"/>
        <end position="1129"/>
    </location>
</feature>
<keyword evidence="5" id="KW-1278">Translocase</keyword>
<keyword evidence="4" id="KW-0460">Magnesium</keyword>
<keyword evidence="6 8" id="KW-1133">Transmembrane helix</keyword>
<dbReference type="SFLD" id="SFLDS00003">
    <property type="entry name" value="Haloacid_Dehalogenase"/>
    <property type="match status" value="1"/>
</dbReference>
<evidence type="ECO:0000313" key="12">
    <source>
        <dbReference type="EMBL" id="OII75742.1"/>
    </source>
</evidence>
<evidence type="ECO:0000256" key="6">
    <source>
        <dbReference type="ARBA" id="ARBA00022989"/>
    </source>
</evidence>
<feature type="transmembrane region" description="Helical" evidence="8">
    <location>
        <begin position="421"/>
        <end position="441"/>
    </location>
</feature>
<keyword evidence="2 8" id="KW-0812">Transmembrane</keyword>
<dbReference type="GO" id="GO:0046872">
    <property type="term" value="F:metal ion binding"/>
    <property type="evidence" value="ECO:0007669"/>
    <property type="project" value="UniProtKB-KW"/>
</dbReference>
<dbReference type="GO" id="GO:0005524">
    <property type="term" value="F:ATP binding"/>
    <property type="evidence" value="ECO:0007669"/>
    <property type="project" value="InterPro"/>
</dbReference>
<gene>
    <name evidence="12" type="ORF">cand_029870</name>
</gene>
<dbReference type="Gene3D" id="3.40.50.1000">
    <property type="entry name" value="HAD superfamily/HAD-like"/>
    <property type="match status" value="2"/>
</dbReference>
<dbReference type="SUPFAM" id="SSF56784">
    <property type="entry name" value="HAD-like"/>
    <property type="match status" value="1"/>
</dbReference>
<dbReference type="GO" id="GO:0140326">
    <property type="term" value="F:ATPase-coupled intramembrane lipid transporter activity"/>
    <property type="evidence" value="ECO:0007669"/>
    <property type="project" value="TreeGrafter"/>
</dbReference>
<evidence type="ECO:0000256" key="3">
    <source>
        <dbReference type="ARBA" id="ARBA00022723"/>
    </source>
</evidence>
<dbReference type="VEuPathDB" id="CryptoDB:cand_029870"/>
<feature type="transmembrane region" description="Helical" evidence="8">
    <location>
        <begin position="1072"/>
        <end position="1093"/>
    </location>
</feature>
<dbReference type="SUPFAM" id="SSF81665">
    <property type="entry name" value="Calcium ATPase, transmembrane domain M"/>
    <property type="match status" value="1"/>
</dbReference>
<protein>
    <submittedName>
        <fullName evidence="12">Phospholipid-translocating P-type flippase family protein</fullName>
    </submittedName>
</protein>
<dbReference type="Pfam" id="PF16209">
    <property type="entry name" value="PhoLip_ATPase_N"/>
    <property type="match status" value="1"/>
</dbReference>
<feature type="transmembrane region" description="Helical" evidence="8">
    <location>
        <begin position="1150"/>
        <end position="1171"/>
    </location>
</feature>
<dbReference type="SFLD" id="SFLDG00002">
    <property type="entry name" value="C1.7:_P-type_atpase_like"/>
    <property type="match status" value="1"/>
</dbReference>
<dbReference type="InterPro" id="IPR032630">
    <property type="entry name" value="P_typ_ATPase_c"/>
</dbReference>
<dbReference type="PRINTS" id="PR00119">
    <property type="entry name" value="CATATPASE"/>
</dbReference>
<evidence type="ECO:0000256" key="1">
    <source>
        <dbReference type="ARBA" id="ARBA00004141"/>
    </source>
</evidence>
<dbReference type="NCBIfam" id="TIGR01494">
    <property type="entry name" value="ATPase_P-type"/>
    <property type="match status" value="1"/>
</dbReference>
<dbReference type="SUPFAM" id="SSF81660">
    <property type="entry name" value="Metal cation-transporting ATPase, ATP-binding domain N"/>
    <property type="match status" value="1"/>
</dbReference>
<feature type="transmembrane region" description="Helical" evidence="8">
    <location>
        <begin position="363"/>
        <end position="386"/>
    </location>
</feature>
<comment type="caution">
    <text evidence="12">The sequence shown here is derived from an EMBL/GenBank/DDBJ whole genome shotgun (WGS) entry which is preliminary data.</text>
</comment>
<sequence length="1286" mass="146007">MNIFNQVSARFSVSKAKNIERPRLVIINNRQVHSFSGNFIKTSRYTIINFVPKYLFEQFCRPVNFYFLIIAILQIFPSITTTNSVPTLAFPLAFVLIIGAIKDGWEDVNRHNSDLLENERNVIRIRRLGSPNFFQHRVIVHTGLTGNSIGTPDYSPSIYQPDISVHQKMESILDHRMSWKLADFGYIEGIEDSVSRDLKVGDIVFIRNHEIVPADVVLLTSSSDSGEVFLDTSSLDGESNLKRRFSHKSSSTILGFNIETAVKRACMLEGLIECSQPGKDLHIFDGTAIIRLPPSAIESISYSHKTVQFPINLDNLILRGCILRSTEWALGCIVYAGHESKIQMNSLKPRKKMSNVDKLTNKMVLLVLVFLFTLCLTGALLTQHYMSINFFDKYPYLGYSPDNESSFRATGQAVNPTFVPLIRFCTWLVLLANIIPIALIVSMKIVKAIQGYFISKDRAMFNATRGTYAASRNSDLNEDLGQVKYLFSDKTGTLTRNIMEFRAISVNGIKYGMEHFSEDEIFESPTPQVNFCDDKIFEHISKNKLQRDKIGQFLLNIAVNNSIVIENQTEIYKELLKHNLVPTTLNDNLNIPMVEDEEVPESNIKARTIKSIPFLFTEDVEDISSEFISEKNMPVINCKPFYSAQYSDEAALCYGAQYLGVSLLCIHPLTKDLIVNIFGHLIYVEILAIIPFTSERRRSSVIARIKSEYRDPDSIEDTDQEGFSLFQDRIVVFCKGADSAIKPLLSCHDSLNCKLDFKAGDEMASVALRVLCIAQRIISEEEFAAWYEKYSVALNSVEFRDEQLYKVTELIERDLELQGVTGIEDRLQDNVPETINCLRQANISVWMLTGDRVETAKEIANSAGLITSNNMVFELTQKTCYDARQTKILLFEVGKSLGIFLNRKDFSWRNNLLNWFTKDQKGEIEKSQASMIIEGTVLNEILSGSITNTEELERDEGIDEYEKVCSSLSSVEQYLIKLCCLCHTVVFARCAPSQKGQIIRFVRKYMNGVTLAIGDGANDCNMLQMANVGVGIRGLEGNQAFLASDYGVTMFKDIQTLLFVHGRLAYRRMCKLALYMFYKNLTVGIPIFIYGYFNMWSGTRLYYDYWYQVYNVLFSSVPIIIIALFDFDVTKEESLSSPKIYLCGPMNELLNLRVCLIYLLTSIWHSFVVFFTPYILFSFNSTNMFGSTQSVVGATIYCLIIITVNIKALLMADHMHYFLGFGIFFSFLSWICCLFVCSSSSTIGSDVLSLWIPLGCNVFLWISLLSGLSFALWPDYFVGIISRRNY</sequence>
<dbReference type="InterPro" id="IPR036412">
    <property type="entry name" value="HAD-like_sf"/>
</dbReference>
<accession>A0A1J4MNH0</accession>
<dbReference type="Proteomes" id="UP000186804">
    <property type="component" value="Unassembled WGS sequence"/>
</dbReference>
<evidence type="ECO:0000256" key="4">
    <source>
        <dbReference type="ARBA" id="ARBA00022842"/>
    </source>
</evidence>
<feature type="domain" description="P-type ATPase N-terminal" evidence="10">
    <location>
        <begin position="28"/>
        <end position="87"/>
    </location>
</feature>
<name>A0A1J4MNH0_9CRYT</name>
<dbReference type="Gene3D" id="2.70.150.10">
    <property type="entry name" value="Calcium-transporting ATPase, cytoplasmic transduction domain A"/>
    <property type="match status" value="1"/>
</dbReference>
<evidence type="ECO:0000259" key="11">
    <source>
        <dbReference type="Pfam" id="PF16212"/>
    </source>
</evidence>
<feature type="transmembrane region" description="Helical" evidence="8">
    <location>
        <begin position="63"/>
        <end position="79"/>
    </location>
</feature>
<dbReference type="OrthoDB" id="377733at2759"/>
<keyword evidence="3" id="KW-0479">Metal-binding</keyword>
<dbReference type="RefSeq" id="XP_067067588.1">
    <property type="nucleotide sequence ID" value="XM_067213214.1"/>
</dbReference>
<dbReference type="GO" id="GO:0005886">
    <property type="term" value="C:plasma membrane"/>
    <property type="evidence" value="ECO:0007669"/>
    <property type="project" value="TreeGrafter"/>
</dbReference>
<comment type="subcellular location">
    <subcellularLocation>
        <location evidence="1">Membrane</location>
        <topology evidence="1">Multi-pass membrane protein</topology>
    </subcellularLocation>
</comment>
<dbReference type="SFLD" id="SFLDF00027">
    <property type="entry name" value="p-type_atpase"/>
    <property type="match status" value="1"/>
</dbReference>
<dbReference type="InterPro" id="IPR023299">
    <property type="entry name" value="ATPase_P-typ_cyto_dom_N"/>
</dbReference>
<dbReference type="InterPro" id="IPR032631">
    <property type="entry name" value="P-type_ATPase_N"/>
</dbReference>
<dbReference type="PANTHER" id="PTHR24092:SF150">
    <property type="entry name" value="PHOSPHOLIPID-TRANSPORTING ATPASE"/>
    <property type="match status" value="1"/>
</dbReference>
<evidence type="ECO:0000256" key="5">
    <source>
        <dbReference type="ARBA" id="ARBA00022967"/>
    </source>
</evidence>
<dbReference type="Gene3D" id="3.40.1110.10">
    <property type="entry name" value="Calcium-transporting ATPase, cytoplasmic domain N"/>
    <property type="match status" value="2"/>
</dbReference>
<dbReference type="Pfam" id="PF00122">
    <property type="entry name" value="E1-E2_ATPase"/>
    <property type="match status" value="1"/>
</dbReference>